<dbReference type="Pfam" id="PF11325">
    <property type="entry name" value="DUF3127"/>
    <property type="match status" value="1"/>
</dbReference>
<dbReference type="EMBL" id="AGXN01000012">
    <property type="protein sequence ID" value="EIY96253.1"/>
    <property type="molecule type" value="Genomic_DNA"/>
</dbReference>
<evidence type="ECO:0000313" key="2">
    <source>
        <dbReference type="EMBL" id="EIY96253.1"/>
    </source>
</evidence>
<sequence length="133" mass="14708">MKLEGKIIVAQPIQSGVSKNGNNWQRQDFVLEIPGQYPKKVAFSVMNSNIQNFGLAVGQDVDIEIDINANEWQGKWFNSITCWKATLRNPGQPTAAQQPQTYYQGASSTAAPVQTAIPQPPVDFGEQKDDLPF</sequence>
<dbReference type="AlphaFoldDB" id="A0A0E2APQ0"/>
<dbReference type="RefSeq" id="WP_004326735.1">
    <property type="nucleotide sequence ID" value="NZ_JH724215.1"/>
</dbReference>
<feature type="region of interest" description="Disordered" evidence="1">
    <location>
        <begin position="89"/>
        <end position="133"/>
    </location>
</feature>
<gene>
    <name evidence="2" type="ORF">HMPREF1056_02141</name>
</gene>
<comment type="caution">
    <text evidence="2">The sequence shown here is derived from an EMBL/GenBank/DDBJ whole genome shotgun (WGS) entry which is preliminary data.</text>
</comment>
<dbReference type="PATRIC" id="fig|997883.3.peg.2237"/>
<reference evidence="2 3" key="1">
    <citation type="submission" date="2012-02" db="EMBL/GenBank/DDBJ databases">
        <title>The Genome Sequence of Bacteroides fragilis CL07T12C05.</title>
        <authorList>
            <consortium name="The Broad Institute Genome Sequencing Platform"/>
            <person name="Earl A."/>
            <person name="Ward D."/>
            <person name="Feldgarden M."/>
            <person name="Gevers D."/>
            <person name="Zitomersky N.L."/>
            <person name="Coyne M.J."/>
            <person name="Comstock L.E."/>
            <person name="Young S.K."/>
            <person name="Zeng Q."/>
            <person name="Gargeya S."/>
            <person name="Fitzgerald M."/>
            <person name="Haas B."/>
            <person name="Abouelleil A."/>
            <person name="Alvarado L."/>
            <person name="Arachchi H.M."/>
            <person name="Berlin A."/>
            <person name="Chapman S.B."/>
            <person name="Gearin G."/>
            <person name="Goldberg J."/>
            <person name="Griggs A."/>
            <person name="Gujja S."/>
            <person name="Hansen M."/>
            <person name="Heiman D."/>
            <person name="Howarth C."/>
            <person name="Larimer J."/>
            <person name="Lui A."/>
            <person name="MacDonald P.J.P."/>
            <person name="McCowen C."/>
            <person name="Montmayeur A."/>
            <person name="Murphy C."/>
            <person name="Neiman D."/>
            <person name="Pearson M."/>
            <person name="Priest M."/>
            <person name="Roberts A."/>
            <person name="Saif S."/>
            <person name="Shea T."/>
            <person name="Sisk P."/>
            <person name="Stolte C."/>
            <person name="Sykes S."/>
            <person name="Wortman J."/>
            <person name="Nusbaum C."/>
            <person name="Birren B."/>
        </authorList>
    </citation>
    <scope>NUCLEOTIDE SEQUENCE [LARGE SCALE GENOMIC DNA]</scope>
    <source>
        <strain evidence="2 3">CL07T12C05</strain>
    </source>
</reference>
<accession>A0A0E2APQ0</accession>
<dbReference type="Proteomes" id="UP000003879">
    <property type="component" value="Unassembled WGS sequence"/>
</dbReference>
<organism evidence="2 3">
    <name type="scientific">Bacteroides fragilis CL07T12C05</name>
    <dbReference type="NCBI Taxonomy" id="997883"/>
    <lineage>
        <taxon>Bacteria</taxon>
        <taxon>Pseudomonadati</taxon>
        <taxon>Bacteroidota</taxon>
        <taxon>Bacteroidia</taxon>
        <taxon>Bacteroidales</taxon>
        <taxon>Bacteroidaceae</taxon>
        <taxon>Bacteroides</taxon>
    </lineage>
</organism>
<evidence type="ECO:0008006" key="4">
    <source>
        <dbReference type="Google" id="ProtNLM"/>
    </source>
</evidence>
<proteinExistence type="predicted"/>
<feature type="compositionally biased region" description="Low complexity" evidence="1">
    <location>
        <begin position="90"/>
        <end position="106"/>
    </location>
</feature>
<name>A0A0E2APQ0_BACFG</name>
<dbReference type="InterPro" id="IPR021474">
    <property type="entry name" value="DUF3127"/>
</dbReference>
<protein>
    <recommendedName>
        <fullName evidence="4">DUF3127 domain-containing protein</fullName>
    </recommendedName>
</protein>
<evidence type="ECO:0000256" key="1">
    <source>
        <dbReference type="SAM" id="MobiDB-lite"/>
    </source>
</evidence>
<evidence type="ECO:0000313" key="3">
    <source>
        <dbReference type="Proteomes" id="UP000003879"/>
    </source>
</evidence>
<dbReference type="HOGENOM" id="CLU_109792_1_0_10"/>